<dbReference type="EMBL" id="JAODUO010000695">
    <property type="protein sequence ID" value="KAK2175947.1"/>
    <property type="molecule type" value="Genomic_DNA"/>
</dbReference>
<feature type="transmembrane region" description="Helical" evidence="6">
    <location>
        <begin position="196"/>
        <end position="215"/>
    </location>
</feature>
<evidence type="ECO:0000256" key="3">
    <source>
        <dbReference type="ARBA" id="ARBA00022989"/>
    </source>
</evidence>
<evidence type="ECO:0000256" key="4">
    <source>
        <dbReference type="ARBA" id="ARBA00023136"/>
    </source>
</evidence>
<protein>
    <recommendedName>
        <fullName evidence="7">Major facilitator superfamily (MFS) profile domain-containing protein</fullName>
    </recommendedName>
</protein>
<feature type="region of interest" description="Disordered" evidence="5">
    <location>
        <begin position="527"/>
        <end position="583"/>
    </location>
</feature>
<evidence type="ECO:0000256" key="1">
    <source>
        <dbReference type="ARBA" id="ARBA00004141"/>
    </source>
</evidence>
<keyword evidence="4 6" id="KW-0472">Membrane</keyword>
<dbReference type="InterPro" id="IPR005829">
    <property type="entry name" value="Sugar_transporter_CS"/>
</dbReference>
<sequence>MHFDELFAIIGGMGRYQIYLSVLGGLLSVWSVEVLTTTFIAARLDHWCCVPALQRLSPARQKYVSIPRYDDAYEQCRRFDFNYSVLSDGEVDAWNRTARVAGGYVGYSACDDGWTYNFTDYESTSVNRFGLVCGRSWLVQFASTLVVAGTLLGAVTSGLISDKIGRKKAMLIFLAVKVLGCVVSLLATNYETFGAGRLLLGLGGGGTYICMYVLVMEMVGPHYRTHVGVGYQLAFSFGMMLIPGIAYLVRNDRWLQIIFAVPHVVFFSYWFLLPESPRWLIVKGRYEEARSVLETAARINHKKLPEDIVMEDIKTGPDVEQNGTVLDLFRTPRMRIRTLVVYTHWFVDCLMYYGLSLNMADLSGNVFFNSFLSGAVEVPANLLCVVLLNWPLLGRRFTCSFALLAAGLSSFICIPLILTDTGTAATAMAMFGKAFVTIGYSAIYVFSTEIFPTEVRNAGLGSSSTIARISGMVAPFIGGPMTKIWKPLPHVIFGTMASLAGFLALLLPETLNQELCDTVAEAEAFRGGRKSRKKDDYQTSPNGWSSRTEQKDKTISGGNADIEEKREHLTNNFDDENVGMTRL</sequence>
<dbReference type="SUPFAM" id="SSF103473">
    <property type="entry name" value="MFS general substrate transporter"/>
    <property type="match status" value="1"/>
</dbReference>
<feature type="transmembrane region" description="Helical" evidence="6">
    <location>
        <begin position="171"/>
        <end position="190"/>
    </location>
</feature>
<dbReference type="PANTHER" id="PTHR24064">
    <property type="entry name" value="SOLUTE CARRIER FAMILY 22 MEMBER"/>
    <property type="match status" value="1"/>
</dbReference>
<comment type="caution">
    <text evidence="8">The sequence shown here is derived from an EMBL/GenBank/DDBJ whole genome shotgun (WGS) entry which is preliminary data.</text>
</comment>
<dbReference type="Gene3D" id="1.20.1250.20">
    <property type="entry name" value="MFS general substrate transporter like domains"/>
    <property type="match status" value="1"/>
</dbReference>
<feature type="domain" description="Major facilitator superfamily (MFS) profile" evidence="7">
    <location>
        <begin position="17"/>
        <end position="512"/>
    </location>
</feature>
<feature type="transmembrane region" description="Helical" evidence="6">
    <location>
        <begin position="227"/>
        <end position="248"/>
    </location>
</feature>
<evidence type="ECO:0000259" key="7">
    <source>
        <dbReference type="PROSITE" id="PS50850"/>
    </source>
</evidence>
<dbReference type="Pfam" id="PF00083">
    <property type="entry name" value="Sugar_tr"/>
    <property type="match status" value="1"/>
</dbReference>
<feature type="transmembrane region" description="Helical" evidence="6">
    <location>
        <begin position="254"/>
        <end position="273"/>
    </location>
</feature>
<dbReference type="GO" id="GO:0022857">
    <property type="term" value="F:transmembrane transporter activity"/>
    <property type="evidence" value="ECO:0007669"/>
    <property type="project" value="InterPro"/>
</dbReference>
<evidence type="ECO:0000256" key="2">
    <source>
        <dbReference type="ARBA" id="ARBA00022692"/>
    </source>
</evidence>
<dbReference type="InterPro" id="IPR020846">
    <property type="entry name" value="MFS_dom"/>
</dbReference>
<evidence type="ECO:0000256" key="6">
    <source>
        <dbReference type="SAM" id="Phobius"/>
    </source>
</evidence>
<gene>
    <name evidence="8" type="ORF">NP493_695g01052</name>
</gene>
<feature type="transmembrane region" description="Helical" evidence="6">
    <location>
        <begin position="424"/>
        <end position="446"/>
    </location>
</feature>
<dbReference type="AlphaFoldDB" id="A0AAD9KR35"/>
<keyword evidence="9" id="KW-1185">Reference proteome</keyword>
<reference evidence="8" key="1">
    <citation type="journal article" date="2023" name="Mol. Biol. Evol.">
        <title>Third-Generation Sequencing Reveals the Adaptive Role of the Epigenome in Three Deep-Sea Polychaetes.</title>
        <authorList>
            <person name="Perez M."/>
            <person name="Aroh O."/>
            <person name="Sun Y."/>
            <person name="Lan Y."/>
            <person name="Juniper S.K."/>
            <person name="Young C.R."/>
            <person name="Angers B."/>
            <person name="Qian P.Y."/>
        </authorList>
    </citation>
    <scope>NUCLEOTIDE SEQUENCE</scope>
    <source>
        <strain evidence="8">R07B-5</strain>
    </source>
</reference>
<dbReference type="Proteomes" id="UP001209878">
    <property type="component" value="Unassembled WGS sequence"/>
</dbReference>
<feature type="transmembrane region" description="Helical" evidence="6">
    <location>
        <begin position="339"/>
        <end position="355"/>
    </location>
</feature>
<feature type="transmembrane region" description="Helical" evidence="6">
    <location>
        <begin position="490"/>
        <end position="507"/>
    </location>
</feature>
<evidence type="ECO:0000256" key="5">
    <source>
        <dbReference type="SAM" id="MobiDB-lite"/>
    </source>
</evidence>
<comment type="subcellular location">
    <subcellularLocation>
        <location evidence="1">Membrane</location>
        <topology evidence="1">Multi-pass membrane protein</topology>
    </subcellularLocation>
</comment>
<keyword evidence="3 6" id="KW-1133">Transmembrane helix</keyword>
<evidence type="ECO:0000313" key="8">
    <source>
        <dbReference type="EMBL" id="KAK2175947.1"/>
    </source>
</evidence>
<evidence type="ECO:0000313" key="9">
    <source>
        <dbReference type="Proteomes" id="UP001209878"/>
    </source>
</evidence>
<dbReference type="PROSITE" id="PS50850">
    <property type="entry name" value="MFS"/>
    <property type="match status" value="1"/>
</dbReference>
<feature type="compositionally biased region" description="Polar residues" evidence="5">
    <location>
        <begin position="538"/>
        <end position="547"/>
    </location>
</feature>
<name>A0AAD9KR35_RIDPI</name>
<feature type="transmembrane region" description="Helical" evidence="6">
    <location>
        <begin position="367"/>
        <end position="390"/>
    </location>
</feature>
<dbReference type="CDD" id="cd17317">
    <property type="entry name" value="MFS_SLC22"/>
    <property type="match status" value="1"/>
</dbReference>
<feature type="transmembrane region" description="Helical" evidence="6">
    <location>
        <begin position="397"/>
        <end position="418"/>
    </location>
</feature>
<dbReference type="PROSITE" id="PS00217">
    <property type="entry name" value="SUGAR_TRANSPORT_2"/>
    <property type="match status" value="1"/>
</dbReference>
<organism evidence="8 9">
    <name type="scientific">Ridgeia piscesae</name>
    <name type="common">Tubeworm</name>
    <dbReference type="NCBI Taxonomy" id="27915"/>
    <lineage>
        <taxon>Eukaryota</taxon>
        <taxon>Metazoa</taxon>
        <taxon>Spiralia</taxon>
        <taxon>Lophotrochozoa</taxon>
        <taxon>Annelida</taxon>
        <taxon>Polychaeta</taxon>
        <taxon>Sedentaria</taxon>
        <taxon>Canalipalpata</taxon>
        <taxon>Sabellida</taxon>
        <taxon>Siboglinidae</taxon>
        <taxon>Ridgeia</taxon>
    </lineage>
</organism>
<feature type="transmembrane region" description="Helical" evidence="6">
    <location>
        <begin position="137"/>
        <end position="159"/>
    </location>
</feature>
<proteinExistence type="predicted"/>
<dbReference type="InterPro" id="IPR005828">
    <property type="entry name" value="MFS_sugar_transport-like"/>
</dbReference>
<dbReference type="InterPro" id="IPR036259">
    <property type="entry name" value="MFS_trans_sf"/>
</dbReference>
<keyword evidence="2 6" id="KW-0812">Transmembrane</keyword>
<accession>A0AAD9KR35</accession>
<dbReference type="GO" id="GO:0016020">
    <property type="term" value="C:membrane"/>
    <property type="evidence" value="ECO:0007669"/>
    <property type="project" value="UniProtKB-SubCell"/>
</dbReference>
<feature type="transmembrane region" description="Helical" evidence="6">
    <location>
        <begin position="458"/>
        <end position="478"/>
    </location>
</feature>